<organism evidence="2">
    <name type="scientific">Octopus bimaculoides</name>
    <name type="common">California two-spotted octopus</name>
    <dbReference type="NCBI Taxonomy" id="37653"/>
    <lineage>
        <taxon>Eukaryota</taxon>
        <taxon>Metazoa</taxon>
        <taxon>Spiralia</taxon>
        <taxon>Lophotrochozoa</taxon>
        <taxon>Mollusca</taxon>
        <taxon>Cephalopoda</taxon>
        <taxon>Coleoidea</taxon>
        <taxon>Octopodiformes</taxon>
        <taxon>Octopoda</taxon>
        <taxon>Incirrata</taxon>
        <taxon>Octopodidae</taxon>
        <taxon>Octopus</taxon>
    </lineage>
</organism>
<keyword evidence="1" id="KW-1133">Transmembrane helix</keyword>
<feature type="transmembrane region" description="Helical" evidence="1">
    <location>
        <begin position="51"/>
        <end position="68"/>
    </location>
</feature>
<dbReference type="EMBL" id="KQ417431">
    <property type="protein sequence ID" value="KOF91995.1"/>
    <property type="molecule type" value="Genomic_DNA"/>
</dbReference>
<feature type="non-terminal residue" evidence="2">
    <location>
        <position position="1"/>
    </location>
</feature>
<reference evidence="2" key="1">
    <citation type="submission" date="2015-07" db="EMBL/GenBank/DDBJ databases">
        <title>MeaNS - Measles Nucleotide Surveillance Program.</title>
        <authorList>
            <person name="Tran T."/>
            <person name="Druce J."/>
        </authorList>
    </citation>
    <scope>NUCLEOTIDE SEQUENCE</scope>
    <source>
        <strain evidence="2">UCB-OBI-ISO-001</strain>
        <tissue evidence="2">Gonad</tissue>
    </source>
</reference>
<dbReference type="AlphaFoldDB" id="A0A0L8HTB9"/>
<proteinExistence type="predicted"/>
<protein>
    <submittedName>
        <fullName evidence="2">Uncharacterized protein</fullName>
    </submittedName>
</protein>
<accession>A0A0L8HTB9</accession>
<sequence>FCKLYCQDNHTEELRTITIGESRVFFVFCYILLATVFIFSLCLTNSLCGSISILLCYMIYFFKVIYVGEQVKKSNHSSRNLNYALHQLIWVLWQWLMIFNIAPLIAWQRQLPKKLQLSLDSSKIIGSVTPFCISLLCICNNIVDR</sequence>
<keyword evidence="1" id="KW-0812">Transmembrane</keyword>
<evidence type="ECO:0000256" key="1">
    <source>
        <dbReference type="SAM" id="Phobius"/>
    </source>
</evidence>
<keyword evidence="1" id="KW-0472">Membrane</keyword>
<feature type="transmembrane region" description="Helical" evidence="1">
    <location>
        <begin position="88"/>
        <end position="107"/>
    </location>
</feature>
<name>A0A0L8HTB9_OCTBM</name>
<gene>
    <name evidence="2" type="ORF">OCBIM_22007579mg</name>
</gene>
<evidence type="ECO:0000313" key="2">
    <source>
        <dbReference type="EMBL" id="KOF91995.1"/>
    </source>
</evidence>
<feature type="transmembrane region" description="Helical" evidence="1">
    <location>
        <begin position="24"/>
        <end position="44"/>
    </location>
</feature>